<organism evidence="1 2">
    <name type="scientific">Pendulispora brunnea</name>
    <dbReference type="NCBI Taxonomy" id="2905690"/>
    <lineage>
        <taxon>Bacteria</taxon>
        <taxon>Pseudomonadati</taxon>
        <taxon>Myxococcota</taxon>
        <taxon>Myxococcia</taxon>
        <taxon>Myxococcales</taxon>
        <taxon>Sorangiineae</taxon>
        <taxon>Pendulisporaceae</taxon>
        <taxon>Pendulispora</taxon>
    </lineage>
</organism>
<dbReference type="Proteomes" id="UP001379533">
    <property type="component" value="Chromosome"/>
</dbReference>
<name>A0ABZ2K834_9BACT</name>
<reference evidence="1 2" key="1">
    <citation type="submission" date="2021-12" db="EMBL/GenBank/DDBJ databases">
        <title>Discovery of the Pendulisporaceae a myxobacterial family with distinct sporulation behavior and unique specialized metabolism.</title>
        <authorList>
            <person name="Garcia R."/>
            <person name="Popoff A."/>
            <person name="Bader C.D."/>
            <person name="Loehr J."/>
            <person name="Walesch S."/>
            <person name="Walt C."/>
            <person name="Boldt J."/>
            <person name="Bunk B."/>
            <person name="Haeckl F.J.F.P.J."/>
            <person name="Gunesch A.P."/>
            <person name="Birkelbach J."/>
            <person name="Nuebel U."/>
            <person name="Pietschmann T."/>
            <person name="Bach T."/>
            <person name="Mueller R."/>
        </authorList>
    </citation>
    <scope>NUCLEOTIDE SEQUENCE [LARGE SCALE GENOMIC DNA]</scope>
    <source>
        <strain evidence="1 2">MSr12523</strain>
    </source>
</reference>
<evidence type="ECO:0000313" key="1">
    <source>
        <dbReference type="EMBL" id="WXA93730.1"/>
    </source>
</evidence>
<dbReference type="CDD" id="cd19608">
    <property type="entry name" value="GH113_mannanase-like"/>
    <property type="match status" value="1"/>
</dbReference>
<dbReference type="SUPFAM" id="SSF51445">
    <property type="entry name" value="(Trans)glycosidases"/>
    <property type="match status" value="1"/>
</dbReference>
<dbReference type="EMBL" id="CP089982">
    <property type="protein sequence ID" value="WXA93730.1"/>
    <property type="molecule type" value="Genomic_DNA"/>
</dbReference>
<keyword evidence="2" id="KW-1185">Reference proteome</keyword>
<dbReference type="InterPro" id="IPR017853">
    <property type="entry name" value="GH"/>
</dbReference>
<accession>A0ABZ2K834</accession>
<dbReference type="InterPro" id="IPR055151">
    <property type="entry name" value="GH113"/>
</dbReference>
<dbReference type="Pfam" id="PF22612">
    <property type="entry name" value="GH113"/>
    <property type="match status" value="1"/>
</dbReference>
<dbReference type="Gene3D" id="3.20.20.80">
    <property type="entry name" value="Glycosidases"/>
    <property type="match status" value="1"/>
</dbReference>
<dbReference type="RefSeq" id="WP_394844329.1">
    <property type="nucleotide sequence ID" value="NZ_CP089982.1"/>
</dbReference>
<evidence type="ECO:0000313" key="2">
    <source>
        <dbReference type="Proteomes" id="UP001379533"/>
    </source>
</evidence>
<sequence length="376" mass="41943">MLVAVSARGDKPLPSARGWHDAGARGVRGITIGPIENGYHPGKGYGSEPYERTLAECQRAGAEWIAITPFGRTADLSGRGIDLTFEMPFEENRAAVRRAIEMAHERGLKVMLVPHIWVESGGWRAEIDPKTDAGWEAWAKSYGDFVRTWAKLAEETGVEMLSAGVELRSWVTTARAPSFGAIVRDLRRIYHGTLTYSANWDDVERTVILGDLDVIGINAFYPLAQRDGDGYAAQLEGARKVRDKVHALAETWHKPVLFTEIGYTTRPDPAVRPWEWPDTMAHVKVDEDAQALAYHALLAPLLDEPDFAGFFVWRYYADPEDVSQEAEWGFSPRGKVAELVMRDAFAAPWAADPVRAEPFGTRRARIPGVLDKVWDK</sequence>
<proteinExistence type="predicted"/>
<gene>
    <name evidence="1" type="ORF">LZC95_45665</name>
</gene>
<evidence type="ECO:0008006" key="3">
    <source>
        <dbReference type="Google" id="ProtNLM"/>
    </source>
</evidence>
<protein>
    <recommendedName>
        <fullName evidence="3">Glycoside hydrolase family 5 domain-containing protein</fullName>
    </recommendedName>
</protein>